<dbReference type="AlphaFoldDB" id="A0A8C4R9Z2"/>
<evidence type="ECO:0000256" key="2">
    <source>
        <dbReference type="SAM" id="SignalP"/>
    </source>
</evidence>
<protein>
    <submittedName>
        <fullName evidence="3">Signal sequence receptor, beta</fullName>
    </submittedName>
</protein>
<dbReference type="Pfam" id="PF05753">
    <property type="entry name" value="TRAP_beta"/>
    <property type="match status" value="1"/>
</dbReference>
<feature type="chain" id="PRO_5034596709" evidence="2">
    <location>
        <begin position="20"/>
        <end position="160"/>
    </location>
</feature>
<sequence length="160" mass="18164">MQWTQLLHIVTLFFCPSIAYDDEACLLACKNFLNKIDNIYNIGSSAAFEVELQDDSFSPDDFGIVSGTLTAKWERIALFPPNVSYYLYCITCYPAAVDLQLGLTSSPGQNVILGHMDYYQRKFSTQYLDWVAFGMLALPSVGTPLTFWYSSKRKYDLMAK</sequence>
<evidence type="ECO:0000256" key="1">
    <source>
        <dbReference type="SAM" id="Phobius"/>
    </source>
</evidence>
<reference evidence="3" key="1">
    <citation type="submission" date="2025-08" db="UniProtKB">
        <authorList>
            <consortium name="Ensembl"/>
        </authorList>
    </citation>
    <scope>IDENTIFICATION</scope>
</reference>
<keyword evidence="1" id="KW-1133">Transmembrane helix</keyword>
<dbReference type="GeneTree" id="ENSGT00390000005125"/>
<dbReference type="PANTHER" id="PTHR12861">
    <property type="entry name" value="TRANSLOCON-ASSOCIATED PROTEIN, BETA SUBUNIT PRECURSOR TRAP-BETA SIGNAL SEQUENCE RECEPTOR BETA SUBUNIT"/>
    <property type="match status" value="1"/>
</dbReference>
<accession>A0A8C4R9Z2</accession>
<evidence type="ECO:0000313" key="4">
    <source>
        <dbReference type="Proteomes" id="UP000694388"/>
    </source>
</evidence>
<reference evidence="3" key="2">
    <citation type="submission" date="2025-09" db="UniProtKB">
        <authorList>
            <consortium name="Ensembl"/>
        </authorList>
    </citation>
    <scope>IDENTIFICATION</scope>
</reference>
<dbReference type="Ensembl" id="ENSEBUT00000026242.1">
    <property type="protein sequence ID" value="ENSEBUP00000025665.1"/>
    <property type="gene ID" value="ENSEBUG00000015810.1"/>
</dbReference>
<organism evidence="3 4">
    <name type="scientific">Eptatretus burgeri</name>
    <name type="common">Inshore hagfish</name>
    <dbReference type="NCBI Taxonomy" id="7764"/>
    <lineage>
        <taxon>Eukaryota</taxon>
        <taxon>Metazoa</taxon>
        <taxon>Chordata</taxon>
        <taxon>Craniata</taxon>
        <taxon>Vertebrata</taxon>
        <taxon>Cyclostomata</taxon>
        <taxon>Myxini</taxon>
        <taxon>Myxiniformes</taxon>
        <taxon>Myxinidae</taxon>
        <taxon>Eptatretinae</taxon>
        <taxon>Eptatretus</taxon>
    </lineage>
</organism>
<dbReference type="GO" id="GO:0005783">
    <property type="term" value="C:endoplasmic reticulum"/>
    <property type="evidence" value="ECO:0007669"/>
    <property type="project" value="TreeGrafter"/>
</dbReference>
<proteinExistence type="predicted"/>
<feature type="transmembrane region" description="Helical" evidence="1">
    <location>
        <begin position="130"/>
        <end position="150"/>
    </location>
</feature>
<feature type="signal peptide" evidence="2">
    <location>
        <begin position="1"/>
        <end position="19"/>
    </location>
</feature>
<keyword evidence="1" id="KW-0472">Membrane</keyword>
<keyword evidence="1" id="KW-0812">Transmembrane</keyword>
<dbReference type="Proteomes" id="UP000694388">
    <property type="component" value="Unplaced"/>
</dbReference>
<dbReference type="PANTHER" id="PTHR12861:SF3">
    <property type="entry name" value="TRANSLOCON-ASSOCIATED PROTEIN SUBUNIT BETA"/>
    <property type="match status" value="1"/>
</dbReference>
<name>A0A8C4R9Z2_EPTBU</name>
<keyword evidence="2" id="KW-0732">Signal</keyword>
<keyword evidence="4" id="KW-1185">Reference proteome</keyword>
<evidence type="ECO:0000313" key="3">
    <source>
        <dbReference type="Ensembl" id="ENSEBUP00000025665.1"/>
    </source>
</evidence>